<gene>
    <name evidence="1" type="ORF">K1T71_014485</name>
</gene>
<evidence type="ECO:0000313" key="2">
    <source>
        <dbReference type="Proteomes" id="UP000824533"/>
    </source>
</evidence>
<reference evidence="1 2" key="1">
    <citation type="journal article" date="2021" name="Front. Genet.">
        <title>Chromosome-Level Genome Assembly Reveals Significant Gene Expansion in the Toll and IMD Signaling Pathways of Dendrolimus kikuchii.</title>
        <authorList>
            <person name="Zhou J."/>
            <person name="Wu P."/>
            <person name="Xiong Z."/>
            <person name="Liu N."/>
            <person name="Zhao N."/>
            <person name="Ji M."/>
            <person name="Qiu Y."/>
            <person name="Yang B."/>
        </authorList>
    </citation>
    <scope>NUCLEOTIDE SEQUENCE [LARGE SCALE GENOMIC DNA]</scope>
    <source>
        <strain evidence="1">Ann1</strain>
    </source>
</reference>
<comment type="caution">
    <text evidence="1">The sequence shown here is derived from an EMBL/GenBank/DDBJ whole genome shotgun (WGS) entry which is preliminary data.</text>
</comment>
<sequence length="532" mass="59595">MFNVLLLIVLCFGAPVKANWEIAALNKLTIFDYADLYTMCRRPIPINGTKFNIDVLTTSKYGLELYTYGYVTIDCEESYELVGNKTVRCLHGKYLEPLGKCVPKLLTNTNADDSQSNETFCELPEHTKHGSYKYSGAAKYNIEYFSIILTYKCNYGYELKGNNENECFDGSWMRDMPTCEAKYGYLVDPLETGTRRSLTHCIVPDAPKNGSHSVLGEEHPKIPNAYTKVYVDITCNEGYQIHGDQSTSCTSGKWSAAMPLCGPCGLITVSDGLIIGGFEVQWGEVPWHAGLYRKNSEPFEQICGGTIVTSTAIISAAHCFWITKQIEVLPRKYSVGVGKIYRPWHDIHDIFAQKLEITEIKIPTMYFGSSANFQNDLAVLKLLTAIEFNRYVRPICLDFNEEINGNPLDDGMRKVAGWGLKTEEGETSQALKAVYFPIVHSEKCSKESPYAFRPYITIDKICAGYTNGTAVCKGDSGGGLTFHRVENGVYKHYLQGVVSTAPNYGTQECNAYTWATFTSIVKHKSFIYENIK</sequence>
<accession>A0ACC1CE87</accession>
<dbReference type="EMBL" id="CM034415">
    <property type="protein sequence ID" value="KAJ0169879.1"/>
    <property type="molecule type" value="Genomic_DNA"/>
</dbReference>
<dbReference type="Proteomes" id="UP000824533">
    <property type="component" value="Linkage Group LG29"/>
</dbReference>
<keyword evidence="2" id="KW-1185">Reference proteome</keyword>
<name>A0ACC1CE87_9NEOP</name>
<proteinExistence type="predicted"/>
<protein>
    <submittedName>
        <fullName evidence="1">Uncharacterized protein</fullName>
    </submittedName>
</protein>
<evidence type="ECO:0000313" key="1">
    <source>
        <dbReference type="EMBL" id="KAJ0169879.1"/>
    </source>
</evidence>
<organism evidence="1 2">
    <name type="scientific">Dendrolimus kikuchii</name>
    <dbReference type="NCBI Taxonomy" id="765133"/>
    <lineage>
        <taxon>Eukaryota</taxon>
        <taxon>Metazoa</taxon>
        <taxon>Ecdysozoa</taxon>
        <taxon>Arthropoda</taxon>
        <taxon>Hexapoda</taxon>
        <taxon>Insecta</taxon>
        <taxon>Pterygota</taxon>
        <taxon>Neoptera</taxon>
        <taxon>Endopterygota</taxon>
        <taxon>Lepidoptera</taxon>
        <taxon>Glossata</taxon>
        <taxon>Ditrysia</taxon>
        <taxon>Bombycoidea</taxon>
        <taxon>Lasiocampidae</taxon>
        <taxon>Dendrolimus</taxon>
    </lineage>
</organism>